<dbReference type="GO" id="GO:0030295">
    <property type="term" value="F:protein kinase activator activity"/>
    <property type="evidence" value="ECO:0007669"/>
    <property type="project" value="TreeGrafter"/>
</dbReference>
<sequence>MSIEVADILSPARTLSAVNVTSKKKLLELLASVVAEEVEGSSADDIFDRLLGRERLGSTGIGSGIAIPHCRLRQCEQAVGVLLHLQESIDFDAIDHKPVDLVFALLVPEEATGDHLQILATLARNFSDSDYCSRLREALGDEQLYVQAIKSVQ</sequence>
<reference evidence="2" key="1">
    <citation type="submission" date="2022-11" db="EMBL/GenBank/DDBJ databases">
        <title>Parathalassolutuus dongxingensis gen. nov., sp. nov., a novel member of family Oceanospirillaceae isolated from a coastal shrimp pond in Guangxi, China.</title>
        <authorList>
            <person name="Chen H."/>
        </authorList>
    </citation>
    <scope>NUCLEOTIDE SEQUENCE</scope>
    <source>
        <strain evidence="2">G-43</strain>
    </source>
</reference>
<organism evidence="2 3">
    <name type="scientific">Parathalassolituus penaei</name>
    <dbReference type="NCBI Taxonomy" id="2997323"/>
    <lineage>
        <taxon>Bacteria</taxon>
        <taxon>Pseudomonadati</taxon>
        <taxon>Pseudomonadota</taxon>
        <taxon>Gammaproteobacteria</taxon>
        <taxon>Oceanospirillales</taxon>
        <taxon>Oceanospirillaceae</taxon>
        <taxon>Parathalassolituus</taxon>
    </lineage>
</organism>
<proteinExistence type="predicted"/>
<dbReference type="EMBL" id="JAPNOA010000027">
    <property type="protein sequence ID" value="MCY0965548.1"/>
    <property type="molecule type" value="Genomic_DNA"/>
</dbReference>
<keyword evidence="3" id="KW-1185">Reference proteome</keyword>
<dbReference type="SUPFAM" id="SSF55804">
    <property type="entry name" value="Phoshotransferase/anion transport protein"/>
    <property type="match status" value="1"/>
</dbReference>
<dbReference type="InterPro" id="IPR002178">
    <property type="entry name" value="PTS_EIIA_type-2_dom"/>
</dbReference>
<evidence type="ECO:0000259" key="1">
    <source>
        <dbReference type="PROSITE" id="PS51094"/>
    </source>
</evidence>
<comment type="caution">
    <text evidence="2">The sequence shown here is derived from an EMBL/GenBank/DDBJ whole genome shotgun (WGS) entry which is preliminary data.</text>
</comment>
<evidence type="ECO:0000313" key="3">
    <source>
        <dbReference type="Proteomes" id="UP001150830"/>
    </source>
</evidence>
<accession>A0A9X3EMS1</accession>
<dbReference type="GO" id="GO:0008982">
    <property type="term" value="F:protein-N(PI)-phosphohistidine-sugar phosphotransferase activity"/>
    <property type="evidence" value="ECO:0007669"/>
    <property type="project" value="InterPro"/>
</dbReference>
<feature type="domain" description="PTS EIIA type-2" evidence="1">
    <location>
        <begin position="7"/>
        <end position="152"/>
    </location>
</feature>
<dbReference type="Pfam" id="PF00359">
    <property type="entry name" value="PTS_EIIA_2"/>
    <property type="match status" value="1"/>
</dbReference>
<dbReference type="AlphaFoldDB" id="A0A9X3EMS1"/>
<dbReference type="Proteomes" id="UP001150830">
    <property type="component" value="Unassembled WGS sequence"/>
</dbReference>
<dbReference type="PANTHER" id="PTHR47738">
    <property type="entry name" value="PTS SYSTEM FRUCTOSE-LIKE EIIA COMPONENT-RELATED"/>
    <property type="match status" value="1"/>
</dbReference>
<gene>
    <name evidence="2" type="primary">ptsN</name>
    <name evidence="2" type="ORF">OUO13_10140</name>
</gene>
<evidence type="ECO:0000313" key="2">
    <source>
        <dbReference type="EMBL" id="MCY0965548.1"/>
    </source>
</evidence>
<dbReference type="InterPro" id="IPR006320">
    <property type="entry name" value="PTS_Nitro_regul"/>
</dbReference>
<dbReference type="InterPro" id="IPR016152">
    <property type="entry name" value="PTrfase/Anion_transptr"/>
</dbReference>
<dbReference type="NCBIfam" id="TIGR01419">
    <property type="entry name" value="nitro_reg_IIA"/>
    <property type="match status" value="1"/>
</dbReference>
<protein>
    <submittedName>
        <fullName evidence="2">PTS IIA-like nitrogen regulatory protein PtsN</fullName>
    </submittedName>
</protein>
<dbReference type="PANTHER" id="PTHR47738:SF1">
    <property type="entry name" value="NITROGEN REGULATORY PROTEIN"/>
    <property type="match status" value="1"/>
</dbReference>
<dbReference type="CDD" id="cd00211">
    <property type="entry name" value="PTS_IIA_fru"/>
    <property type="match status" value="1"/>
</dbReference>
<dbReference type="InterPro" id="IPR051541">
    <property type="entry name" value="PTS_SugarTrans_NitroReg"/>
</dbReference>
<dbReference type="Gene3D" id="3.40.930.10">
    <property type="entry name" value="Mannitol-specific EII, Chain A"/>
    <property type="match status" value="1"/>
</dbReference>
<dbReference type="GO" id="GO:0009401">
    <property type="term" value="P:phosphoenolpyruvate-dependent sugar phosphotransferase system"/>
    <property type="evidence" value="ECO:0007669"/>
    <property type="project" value="InterPro"/>
</dbReference>
<name>A0A9X3EMS1_9GAMM</name>
<dbReference type="PROSITE" id="PS51094">
    <property type="entry name" value="PTS_EIIA_TYPE_2"/>
    <property type="match status" value="1"/>
</dbReference>
<dbReference type="RefSeq" id="WP_283173762.1">
    <property type="nucleotide sequence ID" value="NZ_JAPNOA010000027.1"/>
</dbReference>